<dbReference type="InterPro" id="IPR016053">
    <property type="entry name" value="Haem_Oase-like"/>
</dbReference>
<dbReference type="STRING" id="28181.BEN30_09635"/>
<gene>
    <name evidence="1" type="ORF">BEN30_09635</name>
</gene>
<evidence type="ECO:0000313" key="2">
    <source>
        <dbReference type="Proteomes" id="UP000095347"/>
    </source>
</evidence>
<evidence type="ECO:0008006" key="3">
    <source>
        <dbReference type="Google" id="ProtNLM"/>
    </source>
</evidence>
<name>A0A1E5Q814_9PROT</name>
<organism evidence="1 2">
    <name type="scientific">Magnetovibrio blakemorei</name>
    <dbReference type="NCBI Taxonomy" id="28181"/>
    <lineage>
        <taxon>Bacteria</taxon>
        <taxon>Pseudomonadati</taxon>
        <taxon>Pseudomonadota</taxon>
        <taxon>Alphaproteobacteria</taxon>
        <taxon>Rhodospirillales</taxon>
        <taxon>Magnetovibrionaceae</taxon>
        <taxon>Magnetovibrio</taxon>
    </lineage>
</organism>
<dbReference type="InterPro" id="IPR016084">
    <property type="entry name" value="Haem_Oase-like_multi-hlx"/>
</dbReference>
<dbReference type="EMBL" id="MCGG01000022">
    <property type="protein sequence ID" value="OEJ67382.1"/>
    <property type="molecule type" value="Genomic_DNA"/>
</dbReference>
<dbReference type="RefSeq" id="WP_069957844.1">
    <property type="nucleotide sequence ID" value="NZ_MCGG01000022.1"/>
</dbReference>
<dbReference type="Gene3D" id="1.20.910.10">
    <property type="entry name" value="Heme oxygenase-like"/>
    <property type="match status" value="1"/>
</dbReference>
<dbReference type="GO" id="GO:0004392">
    <property type="term" value="F:heme oxygenase (decyclizing) activity"/>
    <property type="evidence" value="ECO:0007669"/>
    <property type="project" value="InterPro"/>
</dbReference>
<dbReference type="Proteomes" id="UP000095347">
    <property type="component" value="Unassembled WGS sequence"/>
</dbReference>
<dbReference type="OrthoDB" id="9149607at2"/>
<protein>
    <recommendedName>
        <fullName evidence="3">Heme oxygenase</fullName>
    </recommendedName>
</protein>
<keyword evidence="2" id="KW-1185">Reference proteome</keyword>
<accession>A0A1E5Q814</accession>
<dbReference type="Pfam" id="PF01126">
    <property type="entry name" value="Heme_oxygenase"/>
    <property type="match status" value="1"/>
</dbReference>
<proteinExistence type="predicted"/>
<dbReference type="CDD" id="cd19166">
    <property type="entry name" value="HemeO-bac"/>
    <property type="match status" value="1"/>
</dbReference>
<reference evidence="2" key="1">
    <citation type="submission" date="2016-07" db="EMBL/GenBank/DDBJ databases">
        <authorList>
            <person name="Florea S."/>
            <person name="Webb J.S."/>
            <person name="Jaromczyk J."/>
            <person name="Schardl C.L."/>
        </authorList>
    </citation>
    <scope>NUCLEOTIDE SEQUENCE [LARGE SCALE GENOMIC DNA]</scope>
    <source>
        <strain evidence="2">MV-1</strain>
    </source>
</reference>
<dbReference type="AlphaFoldDB" id="A0A1E5Q814"/>
<sequence length="191" mass="20871">MHFTALHDLRTGTKQLHEAIESVPILQELASGQITPQRYKRVLSAFIGFWGPVEHGLAQQSLPIDWKARVPNLRNDLQALGCSPEEIKTIAECPFIPQPVDIEGGLGVLYVLNGSRLGGAVIHKALRAKGSIPDDCMSYFAAPSETLSSDWKIFTKGIELSIQTEAGVRSASASARETFLALMTWILLCQS</sequence>
<comment type="caution">
    <text evidence="1">The sequence shown here is derived from an EMBL/GenBank/DDBJ whole genome shotgun (WGS) entry which is preliminary data.</text>
</comment>
<dbReference type="SUPFAM" id="SSF48613">
    <property type="entry name" value="Heme oxygenase-like"/>
    <property type="match status" value="1"/>
</dbReference>
<evidence type="ECO:0000313" key="1">
    <source>
        <dbReference type="EMBL" id="OEJ67382.1"/>
    </source>
</evidence>
<dbReference type="GO" id="GO:0006788">
    <property type="term" value="P:heme oxidation"/>
    <property type="evidence" value="ECO:0007669"/>
    <property type="project" value="InterPro"/>
</dbReference>